<organism evidence="12 13">
    <name type="scientific">Ramalina farinacea</name>
    <dbReference type="NCBI Taxonomy" id="258253"/>
    <lineage>
        <taxon>Eukaryota</taxon>
        <taxon>Fungi</taxon>
        <taxon>Dikarya</taxon>
        <taxon>Ascomycota</taxon>
        <taxon>Pezizomycotina</taxon>
        <taxon>Lecanoromycetes</taxon>
        <taxon>OSLEUM clade</taxon>
        <taxon>Lecanoromycetidae</taxon>
        <taxon>Lecanorales</taxon>
        <taxon>Lecanorineae</taxon>
        <taxon>Ramalinaceae</taxon>
        <taxon>Ramalina</taxon>
    </lineage>
</organism>
<dbReference type="Gene3D" id="2.60.120.1030">
    <property type="entry name" value="Clp1, DNA binding domain"/>
    <property type="match status" value="1"/>
</dbReference>
<evidence type="ECO:0000259" key="9">
    <source>
        <dbReference type="Pfam" id="PF06807"/>
    </source>
</evidence>
<dbReference type="GO" id="GO:0051731">
    <property type="term" value="F:polynucleotide 5'-hydroxyl-kinase activity"/>
    <property type="evidence" value="ECO:0007669"/>
    <property type="project" value="InterPro"/>
</dbReference>
<feature type="domain" description="Clp1 C-terminal" evidence="9">
    <location>
        <begin position="229"/>
        <end position="345"/>
    </location>
</feature>
<dbReference type="SUPFAM" id="SSF52540">
    <property type="entry name" value="P-loop containing nucleoside triphosphate hydrolases"/>
    <property type="match status" value="1"/>
</dbReference>
<evidence type="ECO:0000313" key="12">
    <source>
        <dbReference type="EMBL" id="MDI1486419.1"/>
    </source>
</evidence>
<evidence type="ECO:0000256" key="7">
    <source>
        <dbReference type="ARBA" id="ARBA00022840"/>
    </source>
</evidence>
<keyword evidence="8" id="KW-0539">Nucleus</keyword>
<dbReference type="InterPro" id="IPR032319">
    <property type="entry name" value="CLP1_P"/>
</dbReference>
<dbReference type="Pfam" id="PF16573">
    <property type="entry name" value="CLP1_N"/>
    <property type="match status" value="1"/>
</dbReference>
<proteinExistence type="predicted"/>
<dbReference type="EMBL" id="JAPUFD010000003">
    <property type="protein sequence ID" value="MDI1486419.1"/>
    <property type="molecule type" value="Genomic_DNA"/>
</dbReference>
<dbReference type="PANTHER" id="PTHR12755:SF6">
    <property type="entry name" value="POLYRIBONUCLEOTIDE 5'-HYDROXYL-KINASE CLP1"/>
    <property type="match status" value="1"/>
</dbReference>
<comment type="caution">
    <text evidence="12">The sequence shown here is derived from an EMBL/GenBank/DDBJ whole genome shotgun (WGS) entry which is preliminary data.</text>
</comment>
<dbReference type="GO" id="GO:0005524">
    <property type="term" value="F:ATP binding"/>
    <property type="evidence" value="ECO:0007669"/>
    <property type="project" value="UniProtKB-KW"/>
</dbReference>
<evidence type="ECO:0000259" key="10">
    <source>
        <dbReference type="Pfam" id="PF16573"/>
    </source>
</evidence>
<comment type="function">
    <text evidence="1">Polynucleotide 5'-kinase involved in rRNA processing.</text>
</comment>
<evidence type="ECO:0000256" key="5">
    <source>
        <dbReference type="ARBA" id="ARBA00022664"/>
    </source>
</evidence>
<dbReference type="InterPro" id="IPR038239">
    <property type="entry name" value="Clp1_N_sf"/>
</dbReference>
<evidence type="ECO:0000256" key="4">
    <source>
        <dbReference type="ARBA" id="ARBA00019824"/>
    </source>
</evidence>
<dbReference type="GO" id="GO:0006388">
    <property type="term" value="P:tRNA splicing, via endonucleolytic cleavage and ligation"/>
    <property type="evidence" value="ECO:0007669"/>
    <property type="project" value="TreeGrafter"/>
</dbReference>
<gene>
    <name evidence="12" type="primary">CLP1</name>
    <name evidence="12" type="ORF">OHK93_005647</name>
</gene>
<dbReference type="Pfam" id="PF06807">
    <property type="entry name" value="Clp1"/>
    <property type="match status" value="1"/>
</dbReference>
<evidence type="ECO:0000256" key="6">
    <source>
        <dbReference type="ARBA" id="ARBA00022741"/>
    </source>
</evidence>
<dbReference type="GO" id="GO:0031124">
    <property type="term" value="P:mRNA 3'-end processing"/>
    <property type="evidence" value="ECO:0007669"/>
    <property type="project" value="InterPro"/>
</dbReference>
<evidence type="ECO:0000256" key="1">
    <source>
        <dbReference type="ARBA" id="ARBA00003798"/>
    </source>
</evidence>
<dbReference type="InterPro" id="IPR038238">
    <property type="entry name" value="Clp1_C_sf"/>
</dbReference>
<dbReference type="AlphaFoldDB" id="A0AA43TSU1"/>
<dbReference type="Pfam" id="PF16575">
    <property type="entry name" value="CLP1_P"/>
    <property type="match status" value="1"/>
</dbReference>
<name>A0AA43TSU1_9LECA</name>
<keyword evidence="7" id="KW-0067">ATP-binding</keyword>
<feature type="domain" description="Clp1 N-terminal" evidence="10">
    <location>
        <begin position="22"/>
        <end position="110"/>
    </location>
</feature>
<dbReference type="InterPro" id="IPR027417">
    <property type="entry name" value="P-loop_NTPase"/>
</dbReference>
<evidence type="ECO:0000256" key="2">
    <source>
        <dbReference type="ARBA" id="ARBA00004123"/>
    </source>
</evidence>
<dbReference type="Gene3D" id="3.40.50.300">
    <property type="entry name" value="P-loop containing nucleotide triphosphate hydrolases"/>
    <property type="match status" value="2"/>
</dbReference>
<dbReference type="Proteomes" id="UP001161017">
    <property type="component" value="Unassembled WGS sequence"/>
</dbReference>
<keyword evidence="5" id="KW-0507">mRNA processing</keyword>
<dbReference type="GO" id="GO:0005634">
    <property type="term" value="C:nucleus"/>
    <property type="evidence" value="ECO:0007669"/>
    <property type="project" value="UniProtKB-SubCell"/>
</dbReference>
<dbReference type="InterPro" id="IPR010655">
    <property type="entry name" value="Clp1_C"/>
</dbReference>
<feature type="domain" description="Clp1 P-loop" evidence="11">
    <location>
        <begin position="159"/>
        <end position="222"/>
    </location>
</feature>
<dbReference type="FunFam" id="2.60.120.1030:FF:000001">
    <property type="entry name" value="Protein CLP1 homolog 5"/>
    <property type="match status" value="1"/>
</dbReference>
<dbReference type="InterPro" id="IPR045116">
    <property type="entry name" value="Clp1/Grc3"/>
</dbReference>
<dbReference type="InterPro" id="IPR032324">
    <property type="entry name" value="Clp1_N"/>
</dbReference>
<dbReference type="PANTHER" id="PTHR12755">
    <property type="entry name" value="CLEAVAGE/POLYADENYLATION FACTOR IA SUBUNIT CLP1P"/>
    <property type="match status" value="1"/>
</dbReference>
<sequence>MSLPGLNAATPVEEDLPSEIHEIKEQSEWRFEVAFGSKVEVKLLSGSAEIFGTELAIKQPYIFVGTKAAIYTWHGCRIEVTGECQVEYIAEETPIISYANLHFALEKARDLAFSSLKDGPKVLIVGSDNSGKTSMAKFLTAYAVRSGRQPVAVNLDTREINVIVVLGSERLYSDLNRRFNGKSLSPGDSTVVIKLDKSGGCVDRDDSFRHQLREAQIREYFFGDLKNTLSPHTQQIDFSQLTIYRIPDASTEFSNSLLPGDYDADERPVQSVFEKVTSPTPQMQNAILAIMHAEPFDAQESIRDASVIGFIYVAEVDEKRKKLKILAPVSGRLPGKAIIWGKWPEGSEKLVG</sequence>
<evidence type="ECO:0000256" key="8">
    <source>
        <dbReference type="ARBA" id="ARBA00023242"/>
    </source>
</evidence>
<evidence type="ECO:0000313" key="13">
    <source>
        <dbReference type="Proteomes" id="UP001161017"/>
    </source>
</evidence>
<reference evidence="12" key="1">
    <citation type="journal article" date="2023" name="Genome Biol. Evol.">
        <title>First Whole Genome Sequence and Flow Cytometry Genome Size Data for the Lichen-Forming Fungus Ramalina farinacea (Ascomycota).</title>
        <authorList>
            <person name="Llewellyn T."/>
            <person name="Mian S."/>
            <person name="Hill R."/>
            <person name="Leitch I.J."/>
            <person name="Gaya E."/>
        </authorList>
    </citation>
    <scope>NUCLEOTIDE SEQUENCE</scope>
    <source>
        <strain evidence="12">LIQ254RAFAR</strain>
    </source>
</reference>
<protein>
    <recommendedName>
        <fullName evidence="4">Polynucleotide 5'-hydroxyl-kinase GRC3</fullName>
    </recommendedName>
    <alternativeName>
        <fullName evidence="3">Polynucleotide 5'-hydroxyl-kinase grc3</fullName>
    </alternativeName>
</protein>
<evidence type="ECO:0000259" key="11">
    <source>
        <dbReference type="Pfam" id="PF16575"/>
    </source>
</evidence>
<dbReference type="Gene3D" id="2.40.30.330">
    <property type="entry name" value="Pre-mRNA cleavage complex subunit Clp1, C-terminal domain"/>
    <property type="match status" value="1"/>
</dbReference>
<keyword evidence="13" id="KW-1185">Reference proteome</keyword>
<evidence type="ECO:0000256" key="3">
    <source>
        <dbReference type="ARBA" id="ARBA00018706"/>
    </source>
</evidence>
<accession>A0AA43TSU1</accession>
<comment type="subcellular location">
    <subcellularLocation>
        <location evidence="2">Nucleus</location>
    </subcellularLocation>
</comment>
<keyword evidence="6" id="KW-0547">Nucleotide-binding</keyword>
<keyword evidence="12" id="KW-0808">Transferase</keyword>